<sequence>MAYSKIKAFNSKFKENEKKGLVICGLQFGTDGDKKPHKIANLLDDYKGKKHCFSNFVNYPSKDDFAFQKRITKFFGLWDCCLETDFDKVGAFERSLIGINWLSNGADSMDNENCHSFFQAEHKESFLHHLEVLEPKLLFFFGIDMLRALNDERIKPYAENFLGKAKNEPNYITKPFEGKSFRVGFQSFEKCEVVAFPHPTGTIGLSDEYIALFKDEIKPLIENYRKSKGV</sequence>
<reference evidence="1 2" key="1">
    <citation type="submission" date="2012-04" db="EMBL/GenBank/DDBJ databases">
        <authorList>
            <person name="Kersulyte D."/>
            <person name="Cabrera L."/>
            <person name="Pacheco R."/>
            <person name="Herrera P."/>
            <person name="Rodriguez C."/>
            <person name="Gilman R.H."/>
            <person name="Berg D.E."/>
        </authorList>
    </citation>
    <scope>NUCLEOTIDE SEQUENCE [LARGE SCALE GENOMIC DNA]</scope>
    <source>
        <strain evidence="1 2">Shi169</strain>
    </source>
</reference>
<dbReference type="KEGG" id="hhq:HPSH169_06920"/>
<dbReference type="AlphaFoldDB" id="A0A0E0WCK3"/>
<accession>A0A0E0WCK3</accession>
<dbReference type="Proteomes" id="UP000005007">
    <property type="component" value="Chromosome"/>
</dbReference>
<evidence type="ECO:0000313" key="1">
    <source>
        <dbReference type="EMBL" id="AFI00043.1"/>
    </source>
</evidence>
<dbReference type="PATRIC" id="fig|1163741.3.peg.1399"/>
<protein>
    <recommendedName>
        <fullName evidence="3">Uracil-DNA glycosylase-like domain-containing protein</fullName>
    </recommendedName>
</protein>
<gene>
    <name evidence="1" type="ORF">HPSH169_06920</name>
</gene>
<dbReference type="EMBL" id="CP003473">
    <property type="protein sequence ID" value="AFI00043.1"/>
    <property type="molecule type" value="Genomic_DNA"/>
</dbReference>
<proteinExistence type="predicted"/>
<organism evidence="1 2">
    <name type="scientific">Helicobacter pylori Shi169</name>
    <dbReference type="NCBI Taxonomy" id="1163741"/>
    <lineage>
        <taxon>Bacteria</taxon>
        <taxon>Pseudomonadati</taxon>
        <taxon>Campylobacterota</taxon>
        <taxon>Epsilonproteobacteria</taxon>
        <taxon>Campylobacterales</taxon>
        <taxon>Helicobacteraceae</taxon>
        <taxon>Helicobacter</taxon>
    </lineage>
</organism>
<dbReference type="RefSeq" id="WP_000331765.1">
    <property type="nucleotide sequence ID" value="NC_017740.1"/>
</dbReference>
<evidence type="ECO:0008006" key="3">
    <source>
        <dbReference type="Google" id="ProtNLM"/>
    </source>
</evidence>
<dbReference type="HOGENOM" id="CLU_1208960_0_0_7"/>
<evidence type="ECO:0000313" key="2">
    <source>
        <dbReference type="Proteomes" id="UP000005007"/>
    </source>
</evidence>
<name>A0A0E0WCK3_HELPX</name>